<dbReference type="Proteomes" id="UP000018468">
    <property type="component" value="Linkage group LG12"/>
</dbReference>
<keyword evidence="2 4" id="KW-0862">Zinc</keyword>
<dbReference type="Pfam" id="PF00412">
    <property type="entry name" value="LIM"/>
    <property type="match status" value="1"/>
</dbReference>
<dbReference type="Bgee" id="ENSLOCG00000011805">
    <property type="expression patterns" value="Expressed in camera-type eye and 13 other cell types or tissues"/>
</dbReference>
<dbReference type="PROSITE" id="PS00478">
    <property type="entry name" value="LIM_DOMAIN_1"/>
    <property type="match status" value="1"/>
</dbReference>
<dbReference type="Ensembl" id="ENSLOCT00000014546.1">
    <property type="protein sequence ID" value="ENSLOCP00000014517.1"/>
    <property type="gene ID" value="ENSLOCG00000011805.1"/>
</dbReference>
<dbReference type="Pfam" id="PF00307">
    <property type="entry name" value="CH"/>
    <property type="match status" value="1"/>
</dbReference>
<name>W5N1K8_LEPOC</name>
<protein>
    <submittedName>
        <fullName evidence="9">MICAL like 1</fullName>
    </submittedName>
</protein>
<dbReference type="InterPro" id="IPR050540">
    <property type="entry name" value="F-actin_Monoox_Mical"/>
</dbReference>
<keyword evidence="10" id="KW-1185">Reference proteome</keyword>
<evidence type="ECO:0000313" key="10">
    <source>
        <dbReference type="Proteomes" id="UP000018468"/>
    </source>
</evidence>
<feature type="domain" description="LIM zinc-binding" evidence="7">
    <location>
        <begin position="192"/>
        <end position="254"/>
    </location>
</feature>
<dbReference type="PROSITE" id="PS51848">
    <property type="entry name" value="BMERB"/>
    <property type="match status" value="1"/>
</dbReference>
<dbReference type="SUPFAM" id="SSF47576">
    <property type="entry name" value="Calponin-homology domain, CH-domain"/>
    <property type="match status" value="1"/>
</dbReference>
<dbReference type="EMBL" id="AHAT01036263">
    <property type="status" value="NOT_ANNOTATED_CDS"/>
    <property type="molecule type" value="Genomic_DNA"/>
</dbReference>
<reference evidence="9" key="2">
    <citation type="submission" date="2025-08" db="UniProtKB">
        <authorList>
            <consortium name="Ensembl"/>
        </authorList>
    </citation>
    <scope>IDENTIFICATION</scope>
</reference>
<dbReference type="SUPFAM" id="SSF57716">
    <property type="entry name" value="Glucocorticoid receptor-like (DNA-binding domain)"/>
    <property type="match status" value="2"/>
</dbReference>
<evidence type="ECO:0000256" key="4">
    <source>
        <dbReference type="PROSITE-ProRule" id="PRU00125"/>
    </source>
</evidence>
<organism evidence="9 10">
    <name type="scientific">Lepisosteus oculatus</name>
    <name type="common">Spotted gar</name>
    <dbReference type="NCBI Taxonomy" id="7918"/>
    <lineage>
        <taxon>Eukaryota</taxon>
        <taxon>Metazoa</taxon>
        <taxon>Chordata</taxon>
        <taxon>Craniata</taxon>
        <taxon>Vertebrata</taxon>
        <taxon>Euteleostomi</taxon>
        <taxon>Actinopterygii</taxon>
        <taxon>Neopterygii</taxon>
        <taxon>Holostei</taxon>
        <taxon>Semionotiformes</taxon>
        <taxon>Lepisosteidae</taxon>
        <taxon>Lepisosteus</taxon>
    </lineage>
</organism>
<dbReference type="EMBL" id="AHAT01036267">
    <property type="status" value="NOT_ANNOTATED_CDS"/>
    <property type="molecule type" value="Genomic_DNA"/>
</dbReference>
<evidence type="ECO:0000256" key="2">
    <source>
        <dbReference type="ARBA" id="ARBA00022833"/>
    </source>
</evidence>
<sequence>NMGSLKALQEWCRIQCEGYPGVEVRNMTSSFRDGMAFCAIIHKHRPDLIAHLVSAVFPVCKLLIWPLCTAFEVAESELGIPALLDPEDMVSMKVPDRLSIITYISQYYNYFTSKSHGTVQCHSVSDPLAETVWSHSGTVADPLAETVRSHSGTIGDPRAQTVQSDSSTVGDPYTPAAQPGADDQSKRSTMSSTCAACQKHVHLVQRYLADGRLYHRNCFRCRQCSSTLLPGSYRAGSEEGSLVCSHHFGKPPANQNGRPDLSKGGRGGGTMTATPRGGARPETPPSGRGQAQTLPVGGLPERVPVLDTRESSGSQDKEKGGEVEGKEKDKEAESKPQPAVPPNPFEESEDEGEQTEKGVEDIHGEMNQIDRQLDELELRGVELEQKLRNSPNDEEEERMLVDWFKLIHEKHQLVRREAELVYTAKQQALEERQADVEYELRCLLNKP</sequence>
<feature type="region of interest" description="Disordered" evidence="5">
    <location>
        <begin position="149"/>
        <end position="187"/>
    </location>
</feature>
<dbReference type="PROSITE" id="PS50023">
    <property type="entry name" value="LIM_DOMAIN_2"/>
    <property type="match status" value="1"/>
</dbReference>
<dbReference type="AlphaFoldDB" id="W5N1K8"/>
<dbReference type="HOGENOM" id="CLU_039514_0_0_1"/>
<evidence type="ECO:0000313" key="9">
    <source>
        <dbReference type="Ensembl" id="ENSLOCP00000014517.1"/>
    </source>
</evidence>
<proteinExistence type="predicted"/>
<dbReference type="Pfam" id="PF12130">
    <property type="entry name" value="bMERB_dom"/>
    <property type="match status" value="1"/>
</dbReference>
<dbReference type="EMBL" id="AHAT01036266">
    <property type="status" value="NOT_ANNOTATED_CDS"/>
    <property type="molecule type" value="Genomic_DNA"/>
</dbReference>
<dbReference type="SMART" id="SM01203">
    <property type="entry name" value="DUF3585"/>
    <property type="match status" value="1"/>
</dbReference>
<dbReference type="eggNOG" id="ENOG502QWQX">
    <property type="taxonomic scope" value="Eukaryota"/>
</dbReference>
<dbReference type="FunFam" id="2.10.110.10:FF:000100">
    <property type="entry name" value="MICAL-like protein 1"/>
    <property type="match status" value="1"/>
</dbReference>
<feature type="compositionally biased region" description="Basic and acidic residues" evidence="5">
    <location>
        <begin position="307"/>
        <end position="334"/>
    </location>
</feature>
<dbReference type="EMBL" id="AHAT01036264">
    <property type="status" value="NOT_ANNOTATED_CDS"/>
    <property type="molecule type" value="Genomic_DNA"/>
</dbReference>
<dbReference type="OMA" id="PWMAIVH"/>
<dbReference type="InParanoid" id="W5N1K8"/>
<dbReference type="GO" id="GO:0046872">
    <property type="term" value="F:metal ion binding"/>
    <property type="evidence" value="ECO:0007669"/>
    <property type="project" value="UniProtKB-KW"/>
</dbReference>
<dbReference type="STRING" id="7918.ENSLOCP00000014517"/>
<dbReference type="EMBL" id="AHAT01036265">
    <property type="status" value="NOT_ANNOTATED_CDS"/>
    <property type="molecule type" value="Genomic_DNA"/>
</dbReference>
<feature type="domain" description="Calponin-homology (CH)" evidence="6">
    <location>
        <begin position="2"/>
        <end position="112"/>
    </location>
</feature>
<evidence type="ECO:0000256" key="3">
    <source>
        <dbReference type="ARBA" id="ARBA00023038"/>
    </source>
</evidence>
<keyword evidence="1 4" id="KW-0479">Metal-binding</keyword>
<evidence type="ECO:0000259" key="7">
    <source>
        <dbReference type="PROSITE" id="PS50023"/>
    </source>
</evidence>
<feature type="compositionally biased region" description="Polar residues" evidence="5">
    <location>
        <begin position="160"/>
        <end position="169"/>
    </location>
</feature>
<dbReference type="CDD" id="cd09444">
    <property type="entry name" value="LIM_Mical_like_1"/>
    <property type="match status" value="1"/>
</dbReference>
<dbReference type="PANTHER" id="PTHR23167">
    <property type="entry name" value="CALPONIN HOMOLOGY DOMAIN-CONTAINING PROTEIN DDB_G0272472-RELATED"/>
    <property type="match status" value="1"/>
</dbReference>
<dbReference type="InterPro" id="IPR022735">
    <property type="entry name" value="bMERB_dom"/>
</dbReference>
<dbReference type="Gene3D" id="2.10.110.10">
    <property type="entry name" value="Cysteine Rich Protein"/>
    <property type="match status" value="1"/>
</dbReference>
<accession>W5N1K8</accession>
<dbReference type="SMART" id="SM00033">
    <property type="entry name" value="CH"/>
    <property type="match status" value="1"/>
</dbReference>
<reference evidence="10" key="1">
    <citation type="submission" date="2011-12" db="EMBL/GenBank/DDBJ databases">
        <title>The Draft Genome of Lepisosteus oculatus.</title>
        <authorList>
            <consortium name="The Broad Institute Genome Assembly &amp; Analysis Group"/>
            <consortium name="Computational R&amp;D Group"/>
            <consortium name="and Sequencing Platform"/>
            <person name="Di Palma F."/>
            <person name="Alfoldi J."/>
            <person name="Johnson J."/>
            <person name="Berlin A."/>
            <person name="Gnerre S."/>
            <person name="Jaffe D."/>
            <person name="MacCallum I."/>
            <person name="Young S."/>
            <person name="Walker B.J."/>
            <person name="Lander E.S."/>
            <person name="Lindblad-Toh K."/>
        </authorList>
    </citation>
    <scope>NUCLEOTIDE SEQUENCE [LARGE SCALE GENOMIC DNA]</scope>
</reference>
<dbReference type="PANTHER" id="PTHR23167:SF89">
    <property type="entry name" value="MICAL-LIKE PROTEIN 1"/>
    <property type="match status" value="1"/>
</dbReference>
<feature type="region of interest" description="Disordered" evidence="5">
    <location>
        <begin position="246"/>
        <end position="370"/>
    </location>
</feature>
<evidence type="ECO:0000259" key="8">
    <source>
        <dbReference type="PROSITE" id="PS51848"/>
    </source>
</evidence>
<feature type="compositionally biased region" description="Basic and acidic residues" evidence="5">
    <location>
        <begin position="354"/>
        <end position="364"/>
    </location>
</feature>
<reference evidence="9" key="3">
    <citation type="submission" date="2025-09" db="UniProtKB">
        <authorList>
            <consortium name="Ensembl"/>
        </authorList>
    </citation>
    <scope>IDENTIFICATION</scope>
</reference>
<dbReference type="Gene3D" id="1.10.418.10">
    <property type="entry name" value="Calponin-like domain"/>
    <property type="match status" value="1"/>
</dbReference>
<dbReference type="InterPro" id="IPR001715">
    <property type="entry name" value="CH_dom"/>
</dbReference>
<dbReference type="SMART" id="SM00132">
    <property type="entry name" value="LIM"/>
    <property type="match status" value="1"/>
</dbReference>
<dbReference type="InterPro" id="IPR036872">
    <property type="entry name" value="CH_dom_sf"/>
</dbReference>
<dbReference type="PROSITE" id="PS50021">
    <property type="entry name" value="CH"/>
    <property type="match status" value="1"/>
</dbReference>
<feature type="domain" description="BMERB" evidence="8">
    <location>
        <begin position="346"/>
        <end position="447"/>
    </location>
</feature>
<keyword evidence="3 4" id="KW-0440">LIM domain</keyword>
<evidence type="ECO:0000256" key="5">
    <source>
        <dbReference type="SAM" id="MobiDB-lite"/>
    </source>
</evidence>
<dbReference type="InterPro" id="IPR001781">
    <property type="entry name" value="Znf_LIM"/>
</dbReference>
<evidence type="ECO:0000259" key="6">
    <source>
        <dbReference type="PROSITE" id="PS50021"/>
    </source>
</evidence>
<evidence type="ECO:0000256" key="1">
    <source>
        <dbReference type="ARBA" id="ARBA00022723"/>
    </source>
</evidence>
<dbReference type="GeneTree" id="ENSGT00940000156057"/>